<proteinExistence type="predicted"/>
<feature type="domain" description="Heterokaryon incompatibility" evidence="2">
    <location>
        <begin position="291"/>
        <end position="452"/>
    </location>
</feature>
<organism evidence="3 4">
    <name type="scientific">Lasiosphaeria miniovina</name>
    <dbReference type="NCBI Taxonomy" id="1954250"/>
    <lineage>
        <taxon>Eukaryota</taxon>
        <taxon>Fungi</taxon>
        <taxon>Dikarya</taxon>
        <taxon>Ascomycota</taxon>
        <taxon>Pezizomycotina</taxon>
        <taxon>Sordariomycetes</taxon>
        <taxon>Sordariomycetidae</taxon>
        <taxon>Sordariales</taxon>
        <taxon>Lasiosphaeriaceae</taxon>
        <taxon>Lasiosphaeria</taxon>
    </lineage>
</organism>
<dbReference type="RefSeq" id="XP_060304083.1">
    <property type="nucleotide sequence ID" value="XM_060439316.1"/>
</dbReference>
<gene>
    <name evidence="3" type="ORF">B0T26DRAFT_671379</name>
</gene>
<evidence type="ECO:0000256" key="1">
    <source>
        <dbReference type="SAM" id="SignalP"/>
    </source>
</evidence>
<keyword evidence="4" id="KW-1185">Reference proteome</keyword>
<dbReference type="InterPro" id="IPR010730">
    <property type="entry name" value="HET"/>
</dbReference>
<evidence type="ECO:0000259" key="2">
    <source>
        <dbReference type="Pfam" id="PF06985"/>
    </source>
</evidence>
<dbReference type="Proteomes" id="UP001172101">
    <property type="component" value="Unassembled WGS sequence"/>
</dbReference>
<dbReference type="EMBL" id="JAUIRO010000001">
    <property type="protein sequence ID" value="KAK0735206.1"/>
    <property type="molecule type" value="Genomic_DNA"/>
</dbReference>
<comment type="caution">
    <text evidence="3">The sequence shown here is derived from an EMBL/GenBank/DDBJ whole genome shotgun (WGS) entry which is preliminary data.</text>
</comment>
<reference evidence="3" key="1">
    <citation type="submission" date="2023-06" db="EMBL/GenBank/DDBJ databases">
        <title>Genome-scale phylogeny and comparative genomics of the fungal order Sordariales.</title>
        <authorList>
            <consortium name="Lawrence Berkeley National Laboratory"/>
            <person name="Hensen N."/>
            <person name="Bonometti L."/>
            <person name="Westerberg I."/>
            <person name="Brannstrom I.O."/>
            <person name="Guillou S."/>
            <person name="Cros-Aarteil S."/>
            <person name="Calhoun S."/>
            <person name="Haridas S."/>
            <person name="Kuo A."/>
            <person name="Mondo S."/>
            <person name="Pangilinan J."/>
            <person name="Riley R."/>
            <person name="LaButti K."/>
            <person name="Andreopoulos B."/>
            <person name="Lipzen A."/>
            <person name="Chen C."/>
            <person name="Yanf M."/>
            <person name="Daum C."/>
            <person name="Ng V."/>
            <person name="Clum A."/>
            <person name="Steindorff A."/>
            <person name="Ohm R."/>
            <person name="Martin F."/>
            <person name="Silar P."/>
            <person name="Natvig D."/>
            <person name="Lalanne C."/>
            <person name="Gautier V."/>
            <person name="Ament-velasquez S.L."/>
            <person name="Kruys A."/>
            <person name="Hutchinson M.I."/>
            <person name="Powell A.J."/>
            <person name="Barry K."/>
            <person name="Miller A.N."/>
            <person name="Grigoriev I.V."/>
            <person name="Debuchy R."/>
            <person name="Gladieux P."/>
            <person name="Thoren M.H."/>
            <person name="Johannesson H."/>
        </authorList>
    </citation>
    <scope>NUCLEOTIDE SEQUENCE</scope>
    <source>
        <strain evidence="3">SMH2392-1A</strain>
    </source>
</reference>
<dbReference type="PANTHER" id="PTHR24148:SF73">
    <property type="entry name" value="HET DOMAIN PROTEIN (AFU_ORTHOLOGUE AFUA_8G01020)"/>
    <property type="match status" value="1"/>
</dbReference>
<dbReference type="AlphaFoldDB" id="A0AA40BJ99"/>
<dbReference type="PANTHER" id="PTHR24148">
    <property type="entry name" value="ANKYRIN REPEAT DOMAIN-CONTAINING PROTEIN 39 HOMOLOG-RELATED"/>
    <property type="match status" value="1"/>
</dbReference>
<accession>A0AA40BJ99</accession>
<evidence type="ECO:0000313" key="3">
    <source>
        <dbReference type="EMBL" id="KAK0735206.1"/>
    </source>
</evidence>
<sequence>MLTVAGVLFLHGVAAFPSPLGHASDRTAAVTVADRAATAAAAVTPGYFLMNCYPFDRADISPKEWWFQTSNVCRLPETSRDAGRYHIWENMKGDTKSMQSCLFSSGQTFSWQIPSDAQSKADLTVVGNGNTLKQAQTWSGIKDNKITGVVWNSHLCSKIYTFRPKNKMAAEQGMPGRGPFCEAKTYPVHASPTPLALVELSSETKHRLLTESSALQPTMSPRQVLENVRNLDSWAADRLGSKGDALQRFRFKALQAIAAPSGDSRPASAAYQQAPDVAVHENPLAPVDSFLMLSYCWHYGDWDIALGLQHKPAVEGGFASSEPEPPVAPAMFAALLDERRDESEAAWLDQWCIDQSNEQEKVDAIGSMDLLYSNARHVIVCLEDVRLTPANGDMLLRFGDFLAAKDFGPAAEVPREELLNLPWSDEDKGHLWEATAKLFTARWFTRAWCAHEFWMGREHIFLAPVTADPARPGTSVAILRFNSTFLANAHFATSIWLPATSPTSAERIQRHWQRFVEPTHPYYWRGRLGSYDAQVRTKIAFTHATSFVGAFGMDRVIPPHLATFAVIDSLNTSRSADKLSISLNASRTGLYLTGPQDLSRAEAAWIANVVALASGDSTALAAVGQPLLASGDAGDNGEQLVAGNKLRRETGWACEPRIDRYVRLGLGDAVQLASVPMSLSPAGLELDVVRLGMGPGAIRGFSDVDAVKTFLAGAALDWFLDAGARVTARNNGGEADSQAASDPAAAAGARVASGFRLYEQRQRSGQMDAVLDYRHLKQALACLVTGGREWTIACACQARQVPGDRHKYLRIAQNPALIDAAFDALTGVAIKPLAEIPADLRELLDLEGTKLLLQRKHEQREIATALHALITVADGLVRTVVGEKAEYEVVGEIDPAYEIQISLINTTAHGGIVVFAPRAAGGVEYEIVCPDVLRRPGDNQLAAYMRRGWIVEEDGRVGDGGLQRYRLLGKTALFMPLAFGHGDQVFNPDALRRYESERIIVGG</sequence>
<feature type="signal peptide" evidence="1">
    <location>
        <begin position="1"/>
        <end position="15"/>
    </location>
</feature>
<protein>
    <submittedName>
        <fullName evidence="3">Heterokaryon incompatibility protein-domain-containing protein</fullName>
    </submittedName>
</protein>
<keyword evidence="1" id="KW-0732">Signal</keyword>
<dbReference type="Pfam" id="PF06985">
    <property type="entry name" value="HET"/>
    <property type="match status" value="1"/>
</dbReference>
<name>A0AA40BJ99_9PEZI</name>
<dbReference type="InterPro" id="IPR052895">
    <property type="entry name" value="HetReg/Transcr_Mod"/>
</dbReference>
<feature type="chain" id="PRO_5041396334" evidence="1">
    <location>
        <begin position="16"/>
        <end position="1003"/>
    </location>
</feature>
<dbReference type="GeneID" id="85322586"/>
<evidence type="ECO:0000313" key="4">
    <source>
        <dbReference type="Proteomes" id="UP001172101"/>
    </source>
</evidence>